<dbReference type="Pfam" id="PF00140">
    <property type="entry name" value="Sigma70_r1_2"/>
    <property type="match status" value="1"/>
</dbReference>
<dbReference type="InterPro" id="IPR014284">
    <property type="entry name" value="RNA_pol_sigma-70_dom"/>
</dbReference>
<dbReference type="InterPro" id="IPR009042">
    <property type="entry name" value="RNA_pol_sigma70_r1_2"/>
</dbReference>
<evidence type="ECO:0000256" key="4">
    <source>
        <dbReference type="ARBA" id="ARBA00023125"/>
    </source>
</evidence>
<dbReference type="PANTHER" id="PTHR30603">
    <property type="entry name" value="RNA POLYMERASE SIGMA FACTOR RPO"/>
    <property type="match status" value="1"/>
</dbReference>
<dbReference type="GO" id="GO:0006352">
    <property type="term" value="P:DNA-templated transcription initiation"/>
    <property type="evidence" value="ECO:0007669"/>
    <property type="project" value="InterPro"/>
</dbReference>
<evidence type="ECO:0000256" key="2">
    <source>
        <dbReference type="ARBA" id="ARBA00023015"/>
    </source>
</evidence>
<dbReference type="Pfam" id="PF04539">
    <property type="entry name" value="Sigma70_r3"/>
    <property type="match status" value="1"/>
</dbReference>
<protein>
    <recommendedName>
        <fullName evidence="6">RNA polymerase sigma factor</fullName>
    </recommendedName>
</protein>
<keyword evidence="3 6" id="KW-0731">Sigma factor</keyword>
<dbReference type="Pfam" id="PF04545">
    <property type="entry name" value="Sigma70_r4"/>
    <property type="match status" value="1"/>
</dbReference>
<comment type="function">
    <text evidence="6">Sigma factors are initiation factors that promote the attachment of RNA polymerase to specific initiation sites and are then released.</text>
</comment>
<reference evidence="9 10" key="1">
    <citation type="journal article" date="2016" name="Nat. Commun.">
        <title>Thousands of microbial genomes shed light on interconnected biogeochemical processes in an aquifer system.</title>
        <authorList>
            <person name="Anantharaman K."/>
            <person name="Brown C.T."/>
            <person name="Hug L.A."/>
            <person name="Sharon I."/>
            <person name="Castelle C.J."/>
            <person name="Probst A.J."/>
            <person name="Thomas B.C."/>
            <person name="Singh A."/>
            <person name="Wilkins M.J."/>
            <person name="Karaoz U."/>
            <person name="Brodie E.L."/>
            <person name="Williams K.H."/>
            <person name="Hubbard S.S."/>
            <person name="Banfield J.F."/>
        </authorList>
    </citation>
    <scope>NUCLEOTIDE SEQUENCE [LARGE SCALE GENOMIC DNA]</scope>
</reference>
<evidence type="ECO:0000313" key="10">
    <source>
        <dbReference type="Proteomes" id="UP000178735"/>
    </source>
</evidence>
<feature type="domain" description="RNA polymerase sigma-70" evidence="8">
    <location>
        <begin position="291"/>
        <end position="317"/>
    </location>
</feature>
<organism evidence="9 10">
    <name type="scientific">Candidatus Wallbacteria bacterium GWC2_49_35</name>
    <dbReference type="NCBI Taxonomy" id="1817813"/>
    <lineage>
        <taxon>Bacteria</taxon>
        <taxon>Candidatus Walliibacteriota</taxon>
    </lineage>
</organism>
<name>A0A1F7WP74_9BACT</name>
<evidence type="ECO:0000256" key="1">
    <source>
        <dbReference type="ARBA" id="ARBA00007788"/>
    </source>
</evidence>
<proteinExistence type="inferred from homology"/>
<comment type="caution">
    <text evidence="9">The sequence shown here is derived from an EMBL/GenBank/DDBJ whole genome shotgun (WGS) entry which is preliminary data.</text>
</comment>
<dbReference type="NCBIfam" id="TIGR02937">
    <property type="entry name" value="sigma70-ECF"/>
    <property type="match status" value="1"/>
</dbReference>
<evidence type="ECO:0000259" key="7">
    <source>
        <dbReference type="PROSITE" id="PS00715"/>
    </source>
</evidence>
<keyword evidence="2 6" id="KW-0805">Transcription regulation</keyword>
<comment type="similarity">
    <text evidence="1 6">Belongs to the sigma-70 factor family.</text>
</comment>
<dbReference type="SUPFAM" id="SSF88946">
    <property type="entry name" value="Sigma2 domain of RNA polymerase sigma factors"/>
    <property type="match status" value="1"/>
</dbReference>
<dbReference type="PROSITE" id="PS00716">
    <property type="entry name" value="SIGMA70_2"/>
    <property type="match status" value="1"/>
</dbReference>
<dbReference type="PRINTS" id="PR00046">
    <property type="entry name" value="SIGMA70FCT"/>
</dbReference>
<dbReference type="InterPro" id="IPR036388">
    <property type="entry name" value="WH-like_DNA-bd_sf"/>
</dbReference>
<accession>A0A1F7WP74</accession>
<gene>
    <name evidence="9" type="ORF">A2008_05345</name>
</gene>
<dbReference type="InterPro" id="IPR007630">
    <property type="entry name" value="RNA_pol_sigma70_r4"/>
</dbReference>
<dbReference type="InterPro" id="IPR013325">
    <property type="entry name" value="RNA_pol_sigma_r2"/>
</dbReference>
<dbReference type="GO" id="GO:0003677">
    <property type="term" value="F:DNA binding"/>
    <property type="evidence" value="ECO:0007669"/>
    <property type="project" value="UniProtKB-KW"/>
</dbReference>
<dbReference type="InterPro" id="IPR013324">
    <property type="entry name" value="RNA_pol_sigma_r3/r4-like"/>
</dbReference>
<dbReference type="FunFam" id="1.10.601.10:FF:000001">
    <property type="entry name" value="RNA polymerase sigma factor SigA"/>
    <property type="match status" value="1"/>
</dbReference>
<dbReference type="SUPFAM" id="SSF88659">
    <property type="entry name" value="Sigma3 and sigma4 domains of RNA polymerase sigma factors"/>
    <property type="match status" value="2"/>
</dbReference>
<dbReference type="GO" id="GO:0016987">
    <property type="term" value="F:sigma factor activity"/>
    <property type="evidence" value="ECO:0007669"/>
    <property type="project" value="UniProtKB-KW"/>
</dbReference>
<evidence type="ECO:0000256" key="6">
    <source>
        <dbReference type="RuleBase" id="RU362124"/>
    </source>
</evidence>
<dbReference type="InterPro" id="IPR050239">
    <property type="entry name" value="Sigma-70_RNA_pol_init_factors"/>
</dbReference>
<dbReference type="STRING" id="1817813.A2008_05345"/>
<feature type="domain" description="RNA polymerase sigma-70" evidence="7">
    <location>
        <begin position="123"/>
        <end position="136"/>
    </location>
</feature>
<dbReference type="InterPro" id="IPR007627">
    <property type="entry name" value="RNA_pol_sigma70_r2"/>
</dbReference>
<dbReference type="Gene3D" id="1.10.10.10">
    <property type="entry name" value="Winged helix-like DNA-binding domain superfamily/Winged helix DNA-binding domain"/>
    <property type="match status" value="2"/>
</dbReference>
<dbReference type="CDD" id="cd06171">
    <property type="entry name" value="Sigma70_r4"/>
    <property type="match status" value="1"/>
</dbReference>
<dbReference type="Gene3D" id="1.10.601.10">
    <property type="entry name" value="RNA Polymerase Primary Sigma Factor"/>
    <property type="match status" value="1"/>
</dbReference>
<keyword evidence="4 6" id="KW-0238">DNA-binding</keyword>
<dbReference type="InterPro" id="IPR007624">
    <property type="entry name" value="RNA_pol_sigma70_r3"/>
</dbReference>
<dbReference type="EMBL" id="MGFH01000139">
    <property type="protein sequence ID" value="OGM04651.1"/>
    <property type="molecule type" value="Genomic_DNA"/>
</dbReference>
<keyword evidence="5 6" id="KW-0804">Transcription</keyword>
<dbReference type="Proteomes" id="UP000178735">
    <property type="component" value="Unassembled WGS sequence"/>
</dbReference>
<evidence type="ECO:0000313" key="9">
    <source>
        <dbReference type="EMBL" id="OGM04651.1"/>
    </source>
</evidence>
<sequence length="330" mass="38309">MSLAQEKGVISHRYVKDFFPETLVDVKAFKRVLRKIKQSGIEVINENASESGSDLRLDFDDMVKLYLKDIAPLSLLKQDQEQKLAILIEDGDRDARSKLIQANLRLVVSIAKKYTNRGILFLDLIQEGNIGLIKSIEKFEYKLGFKFSTYATWWIKQAITRAIADQSRLIRMPVHIVELINKFKKISRRLFSKLGREPKAEELAVEMECDPHKILEIKELMLDPLSLDMSVGDEESTMGTFIEDKESKSPEEQVFVQMLRSQIARVLNELNEKEQVVIKKRFGLDDGIPRTLEEIGHYLQMTRERVRQIEERAILKLRKFSKQYGFTEAE</sequence>
<evidence type="ECO:0000256" key="3">
    <source>
        <dbReference type="ARBA" id="ARBA00023082"/>
    </source>
</evidence>
<dbReference type="PANTHER" id="PTHR30603:SF60">
    <property type="entry name" value="RNA POLYMERASE SIGMA FACTOR RPOD"/>
    <property type="match status" value="1"/>
</dbReference>
<evidence type="ECO:0000256" key="5">
    <source>
        <dbReference type="ARBA" id="ARBA00023163"/>
    </source>
</evidence>
<dbReference type="AlphaFoldDB" id="A0A1F7WP74"/>
<dbReference type="InterPro" id="IPR000943">
    <property type="entry name" value="RNA_pol_sigma70"/>
</dbReference>
<evidence type="ECO:0000259" key="8">
    <source>
        <dbReference type="PROSITE" id="PS00716"/>
    </source>
</evidence>
<dbReference type="PROSITE" id="PS00715">
    <property type="entry name" value="SIGMA70_1"/>
    <property type="match status" value="1"/>
</dbReference>
<dbReference type="Pfam" id="PF04542">
    <property type="entry name" value="Sigma70_r2"/>
    <property type="match status" value="1"/>
</dbReference>